<keyword evidence="2" id="KW-1133">Transmembrane helix</keyword>
<feature type="region of interest" description="Disordered" evidence="1">
    <location>
        <begin position="399"/>
        <end position="423"/>
    </location>
</feature>
<evidence type="ECO:0000256" key="2">
    <source>
        <dbReference type="SAM" id="Phobius"/>
    </source>
</evidence>
<accession>A0A8H3C2Z2</accession>
<dbReference type="AlphaFoldDB" id="A0A8H3C2Z2"/>
<feature type="compositionally biased region" description="Polar residues" evidence="1">
    <location>
        <begin position="54"/>
        <end position="65"/>
    </location>
</feature>
<dbReference type="Pfam" id="PF20153">
    <property type="entry name" value="DUF6535"/>
    <property type="match status" value="1"/>
</dbReference>
<comment type="caution">
    <text evidence="4">The sequence shown here is derived from an EMBL/GenBank/DDBJ whole genome shotgun (WGS) entry which is preliminary data.</text>
</comment>
<feature type="compositionally biased region" description="Low complexity" evidence="1">
    <location>
        <begin position="411"/>
        <end position="421"/>
    </location>
</feature>
<evidence type="ECO:0000313" key="4">
    <source>
        <dbReference type="EMBL" id="CAE6470437.1"/>
    </source>
</evidence>
<sequence>MAAILDYIGPYPLARGSEIEMPSNPRGLEDAGRSPEVQNPESHQQFQPPADSQIFESLSDNITTEDTGRNIPGIEPAAQTVVNHIEEGNPPKKTKPVAKGEIPSNDPEVEEMKTDLTASKSAPLWDKYLKLCEPGDKAILADLEGSIEVTLVFAALFSAISTGFLLESSKGLNPDPNAATVLAIRELTAVVQAGLQTPTANTSSSGPEAAFSESPFKPSVTIVWVNCLWFLSLGLSISVSLFAMLAKRLCYKARLTYWGTPYDHSMQRQEAWEALEKWKFRFLVEQLSMIMHIALILFFVSLVLYLSEVHLDTMIITAIPIGLTMLSYLVLTMLPLIVATFPMVTPFSRYIQAGFKLVSFTISTIQPLFQSFSAPLYAKILAPGIRNSIRPMWNAVRSLRPGKDDKDDTKSQSSSDSAGSSLPTDTFQEQWVIKGCPKRTAKILNHLAPQKQRNAFRALLWLLKHSNDKKLINEVLEYVNNYPEVVLDSCAGHQPHFEATLAVARHFHRLQRDAIEWHDLNQFRAKCGRFMYLNARPWLHSVDSSRRRLTEKVFNFLALNSPFMRAEEVEGEVQTLNNKKLSVHNCTSWLELQAVKITLGCPPDAGLKMCKELFKFVVSKVEMNGSGHEEEIYSTLSWMFLNTAIGASDERSFWPVPYDDFDSSYGQDDSNNRDAKPVANFDSTLTLSYFRHSETRRKKSLWLKVVGLSGILYAITYIYANELEPDLETNSSYYESIIQLLGVALKTTENPQLQSQPENDDPAPYVGKLPVYWKSQIRLYEFDSRQYCRDALDRAIDYSKFARFHDALKGLKELVPEYKGIDSPFQSKPEFDIDAPPDLLAHPQNGPDMV</sequence>
<keyword evidence="2" id="KW-0812">Transmembrane</keyword>
<name>A0A8H3C2Z2_9AGAM</name>
<dbReference type="EMBL" id="CAJMWS010000979">
    <property type="protein sequence ID" value="CAE6470437.1"/>
    <property type="molecule type" value="Genomic_DNA"/>
</dbReference>
<dbReference type="InterPro" id="IPR045338">
    <property type="entry name" value="DUF6535"/>
</dbReference>
<dbReference type="Proteomes" id="UP000663846">
    <property type="component" value="Unassembled WGS sequence"/>
</dbReference>
<feature type="transmembrane region" description="Helical" evidence="2">
    <location>
        <begin position="313"/>
        <end position="339"/>
    </location>
</feature>
<protein>
    <recommendedName>
        <fullName evidence="3">DUF6535 domain-containing protein</fullName>
    </recommendedName>
</protein>
<feature type="compositionally biased region" description="Basic and acidic residues" evidence="1">
    <location>
        <begin position="401"/>
        <end position="410"/>
    </location>
</feature>
<feature type="region of interest" description="Disordered" evidence="1">
    <location>
        <begin position="86"/>
        <end position="108"/>
    </location>
</feature>
<evidence type="ECO:0000313" key="5">
    <source>
        <dbReference type="Proteomes" id="UP000663846"/>
    </source>
</evidence>
<evidence type="ECO:0000259" key="3">
    <source>
        <dbReference type="Pfam" id="PF20153"/>
    </source>
</evidence>
<reference evidence="4" key="1">
    <citation type="submission" date="2021-01" db="EMBL/GenBank/DDBJ databases">
        <authorList>
            <person name="Kaushik A."/>
        </authorList>
    </citation>
    <scope>NUCLEOTIDE SEQUENCE</scope>
    <source>
        <strain evidence="4">AG1-1C</strain>
    </source>
</reference>
<feature type="transmembrane region" description="Helical" evidence="2">
    <location>
        <begin position="701"/>
        <end position="720"/>
    </location>
</feature>
<keyword evidence="2" id="KW-0472">Membrane</keyword>
<feature type="compositionally biased region" description="Polar residues" evidence="1">
    <location>
        <begin position="36"/>
        <end position="47"/>
    </location>
</feature>
<feature type="domain" description="DUF6535" evidence="3">
    <location>
        <begin position="125"/>
        <end position="307"/>
    </location>
</feature>
<proteinExistence type="predicted"/>
<organism evidence="4 5">
    <name type="scientific">Rhizoctonia solani</name>
    <dbReference type="NCBI Taxonomy" id="456999"/>
    <lineage>
        <taxon>Eukaryota</taxon>
        <taxon>Fungi</taxon>
        <taxon>Dikarya</taxon>
        <taxon>Basidiomycota</taxon>
        <taxon>Agaricomycotina</taxon>
        <taxon>Agaricomycetes</taxon>
        <taxon>Cantharellales</taxon>
        <taxon>Ceratobasidiaceae</taxon>
        <taxon>Rhizoctonia</taxon>
    </lineage>
</organism>
<evidence type="ECO:0000256" key="1">
    <source>
        <dbReference type="SAM" id="MobiDB-lite"/>
    </source>
</evidence>
<feature type="region of interest" description="Disordered" evidence="1">
    <location>
        <begin position="10"/>
        <end position="70"/>
    </location>
</feature>
<feature type="transmembrane region" description="Helical" evidence="2">
    <location>
        <begin position="222"/>
        <end position="245"/>
    </location>
</feature>
<dbReference type="OrthoDB" id="2520703at2759"/>
<feature type="transmembrane region" description="Helical" evidence="2">
    <location>
        <begin position="287"/>
        <end position="307"/>
    </location>
</feature>
<gene>
    <name evidence="4" type="ORF">RDB_LOCUS174776</name>
</gene>